<feature type="transmembrane region" description="Helical" evidence="7">
    <location>
        <begin position="6"/>
        <end position="26"/>
    </location>
</feature>
<evidence type="ECO:0000256" key="2">
    <source>
        <dbReference type="ARBA" id="ARBA00022723"/>
    </source>
</evidence>
<evidence type="ECO:0000256" key="5">
    <source>
        <dbReference type="ARBA" id="ARBA00031399"/>
    </source>
</evidence>
<proteinExistence type="predicted"/>
<evidence type="ECO:0000256" key="3">
    <source>
        <dbReference type="ARBA" id="ARBA00023008"/>
    </source>
</evidence>
<gene>
    <name evidence="9" type="ORF">H0185_13355</name>
</gene>
<keyword evidence="3" id="KW-0186">Copper</keyword>
<dbReference type="PANTHER" id="PTHR42838">
    <property type="entry name" value="CYTOCHROME C OXIDASE SUBUNIT II"/>
    <property type="match status" value="1"/>
</dbReference>
<comment type="caution">
    <text evidence="9">The sequence shown here is derived from an EMBL/GenBank/DDBJ whole genome shotgun (WGS) entry which is preliminary data.</text>
</comment>
<dbReference type="Gene3D" id="2.60.40.420">
    <property type="entry name" value="Cupredoxins - blue copper proteins"/>
    <property type="match status" value="1"/>
</dbReference>
<sequence length="184" mass="20938">MYQMIALYLTVFFEFLLALAFAFVYGESKRTSKYGPIQEKGYTIRKYYFIALIAVMGIATYLTLDDLPYHSAHAKETASAETQVVEVVGLQYYWEMSEESFTVGDQVEFKVTAKDVTHGFGLYDENLELVAQTQAMPEYENSVYYTFERPGTYKILCLEYCSVGHHVMIKEIVVTPEGGQANGI</sequence>
<dbReference type="Proteomes" id="UP000769780">
    <property type="component" value="Unassembled WGS sequence"/>
</dbReference>
<keyword evidence="10" id="KW-1185">Reference proteome</keyword>
<keyword evidence="2" id="KW-0479">Metal-binding</keyword>
<dbReference type="InterPro" id="IPR008972">
    <property type="entry name" value="Cupredoxin"/>
</dbReference>
<dbReference type="InterPro" id="IPR051403">
    <property type="entry name" value="NosZ/Cyto_c_oxidase_sub2"/>
</dbReference>
<dbReference type="SUPFAM" id="SSF49503">
    <property type="entry name" value="Cupredoxins"/>
    <property type="match status" value="1"/>
</dbReference>
<evidence type="ECO:0000256" key="7">
    <source>
        <dbReference type="SAM" id="Phobius"/>
    </source>
</evidence>
<comment type="function">
    <text evidence="4">Subunits I and II form the functional core of the enzyme complex. Electrons originating in cytochrome c are transferred via heme a and Cu(A) to the binuclear center formed by heme a3 and Cu(B).</text>
</comment>
<feature type="domain" description="Cytochrome oxidase subunit II copper A binding" evidence="8">
    <location>
        <begin position="80"/>
        <end position="184"/>
    </location>
</feature>
<reference evidence="9 10" key="1">
    <citation type="submission" date="2020-07" db="EMBL/GenBank/DDBJ databases">
        <title>Fungal Genomes of the International Space Station.</title>
        <authorList>
            <person name="Seuylemezian A."/>
            <person name="Singh N.K."/>
            <person name="Wood J."/>
            <person name="Venkateswaran K."/>
        </authorList>
    </citation>
    <scope>NUCLEOTIDE SEQUENCE [LARGE SCALE GENOMIC DNA]</scope>
    <source>
        <strain evidence="9 10">PL-B2</strain>
    </source>
</reference>
<evidence type="ECO:0000313" key="9">
    <source>
        <dbReference type="EMBL" id="MBY0097786.1"/>
    </source>
</evidence>
<evidence type="ECO:0000256" key="1">
    <source>
        <dbReference type="ARBA" id="ARBA00004196"/>
    </source>
</evidence>
<dbReference type="PROSITE" id="PS50857">
    <property type="entry name" value="COX2_CUA"/>
    <property type="match status" value="1"/>
</dbReference>
<protein>
    <recommendedName>
        <fullName evidence="5">Cytochrome aa3 subunit 2</fullName>
    </recommendedName>
</protein>
<dbReference type="PANTHER" id="PTHR42838:SF2">
    <property type="entry name" value="NITROUS-OXIDE REDUCTASE"/>
    <property type="match status" value="1"/>
</dbReference>
<evidence type="ECO:0000259" key="8">
    <source>
        <dbReference type="PROSITE" id="PS50857"/>
    </source>
</evidence>
<dbReference type="InterPro" id="IPR001505">
    <property type="entry name" value="Copper_CuA"/>
</dbReference>
<keyword evidence="7" id="KW-0472">Membrane</keyword>
<keyword evidence="7" id="KW-0812">Transmembrane</keyword>
<feature type="transmembrane region" description="Helical" evidence="7">
    <location>
        <begin position="47"/>
        <end position="64"/>
    </location>
</feature>
<comment type="catalytic activity">
    <reaction evidence="6">
        <text>4 Fe(II)-[cytochrome c] + O2 + 8 H(+)(in) = 4 Fe(III)-[cytochrome c] + 2 H2O + 4 H(+)(out)</text>
        <dbReference type="Rhea" id="RHEA:11436"/>
        <dbReference type="Rhea" id="RHEA-COMP:10350"/>
        <dbReference type="Rhea" id="RHEA-COMP:14399"/>
        <dbReference type="ChEBI" id="CHEBI:15377"/>
        <dbReference type="ChEBI" id="CHEBI:15378"/>
        <dbReference type="ChEBI" id="CHEBI:15379"/>
        <dbReference type="ChEBI" id="CHEBI:29033"/>
        <dbReference type="ChEBI" id="CHEBI:29034"/>
        <dbReference type="EC" id="7.1.1.9"/>
    </reaction>
</comment>
<comment type="subcellular location">
    <subcellularLocation>
        <location evidence="1">Cell envelope</location>
    </subcellularLocation>
</comment>
<organism evidence="9 10">
    <name type="scientific">Mesobacillus maritimus</name>
    <dbReference type="NCBI Taxonomy" id="1643336"/>
    <lineage>
        <taxon>Bacteria</taxon>
        <taxon>Bacillati</taxon>
        <taxon>Bacillota</taxon>
        <taxon>Bacilli</taxon>
        <taxon>Bacillales</taxon>
        <taxon>Bacillaceae</taxon>
        <taxon>Mesobacillus</taxon>
    </lineage>
</organism>
<dbReference type="PROSITE" id="PS00078">
    <property type="entry name" value="COX2"/>
    <property type="match status" value="1"/>
</dbReference>
<evidence type="ECO:0000256" key="6">
    <source>
        <dbReference type="ARBA" id="ARBA00047816"/>
    </source>
</evidence>
<dbReference type="EMBL" id="JACWFH010000015">
    <property type="protein sequence ID" value="MBY0097786.1"/>
    <property type="molecule type" value="Genomic_DNA"/>
</dbReference>
<name>A0ABS7K6P4_9BACI</name>
<dbReference type="InterPro" id="IPR002429">
    <property type="entry name" value="CcO_II-like_C"/>
</dbReference>
<dbReference type="RefSeq" id="WP_221874010.1">
    <property type="nucleotide sequence ID" value="NZ_JACWFH010000015.1"/>
</dbReference>
<accession>A0ABS7K6P4</accession>
<keyword evidence="7" id="KW-1133">Transmembrane helix</keyword>
<evidence type="ECO:0000313" key="10">
    <source>
        <dbReference type="Proteomes" id="UP000769780"/>
    </source>
</evidence>
<evidence type="ECO:0000256" key="4">
    <source>
        <dbReference type="ARBA" id="ARBA00024688"/>
    </source>
</evidence>